<proteinExistence type="predicted"/>
<dbReference type="RefSeq" id="WP_185128928.1">
    <property type="nucleotide sequence ID" value="NZ_JACJVO010000010.1"/>
</dbReference>
<dbReference type="GO" id="GO:0005886">
    <property type="term" value="C:plasma membrane"/>
    <property type="evidence" value="ECO:0007669"/>
    <property type="project" value="UniProtKB-SubCell"/>
</dbReference>
<evidence type="ECO:0000256" key="5">
    <source>
        <dbReference type="ARBA" id="ARBA00022777"/>
    </source>
</evidence>
<dbReference type="InterPro" id="IPR036890">
    <property type="entry name" value="HATPase_C_sf"/>
</dbReference>
<dbReference type="InterPro" id="IPR010559">
    <property type="entry name" value="Sig_transdc_His_kin_internal"/>
</dbReference>
<keyword evidence="2" id="KW-1003">Cell membrane</keyword>
<dbReference type="InterPro" id="IPR050640">
    <property type="entry name" value="Bact_2-comp_sensor_kinase"/>
</dbReference>
<dbReference type="EMBL" id="JACJVO010000010">
    <property type="protein sequence ID" value="MBB6731256.1"/>
    <property type="molecule type" value="Genomic_DNA"/>
</dbReference>
<dbReference type="InterPro" id="IPR003594">
    <property type="entry name" value="HATPase_dom"/>
</dbReference>
<dbReference type="CDD" id="cd06225">
    <property type="entry name" value="HAMP"/>
    <property type="match status" value="1"/>
</dbReference>
<evidence type="ECO:0000256" key="7">
    <source>
        <dbReference type="SAM" id="Phobius"/>
    </source>
</evidence>
<reference evidence="9 10" key="1">
    <citation type="submission" date="2020-08" db="EMBL/GenBank/DDBJ databases">
        <title>Cohnella phylogeny.</title>
        <authorList>
            <person name="Dunlap C."/>
        </authorList>
    </citation>
    <scope>NUCLEOTIDE SEQUENCE [LARGE SCALE GENOMIC DNA]</scope>
    <source>
        <strain evidence="9 10">CBP 2801</strain>
    </source>
</reference>
<dbReference type="SMART" id="SM00304">
    <property type="entry name" value="HAMP"/>
    <property type="match status" value="1"/>
</dbReference>
<dbReference type="Proteomes" id="UP000564644">
    <property type="component" value="Unassembled WGS sequence"/>
</dbReference>
<dbReference type="PROSITE" id="PS51257">
    <property type="entry name" value="PROKAR_LIPOPROTEIN"/>
    <property type="match status" value="1"/>
</dbReference>
<evidence type="ECO:0000256" key="4">
    <source>
        <dbReference type="ARBA" id="ARBA00022679"/>
    </source>
</evidence>
<evidence type="ECO:0000313" key="9">
    <source>
        <dbReference type="EMBL" id="MBB6731256.1"/>
    </source>
</evidence>
<comment type="subcellular location">
    <subcellularLocation>
        <location evidence="1">Cell membrane</location>
        <topology evidence="1">Multi-pass membrane protein</topology>
    </subcellularLocation>
</comment>
<keyword evidence="4" id="KW-0808">Transferase</keyword>
<evidence type="ECO:0000256" key="6">
    <source>
        <dbReference type="ARBA" id="ARBA00023136"/>
    </source>
</evidence>
<keyword evidence="6 7" id="KW-0472">Membrane</keyword>
<keyword evidence="7" id="KW-0812">Transmembrane</keyword>
<evidence type="ECO:0000256" key="1">
    <source>
        <dbReference type="ARBA" id="ARBA00004651"/>
    </source>
</evidence>
<dbReference type="SUPFAM" id="SSF158472">
    <property type="entry name" value="HAMP domain-like"/>
    <property type="match status" value="1"/>
</dbReference>
<feature type="domain" description="HAMP" evidence="8">
    <location>
        <begin position="306"/>
        <end position="358"/>
    </location>
</feature>
<evidence type="ECO:0000256" key="3">
    <source>
        <dbReference type="ARBA" id="ARBA00022553"/>
    </source>
</evidence>
<dbReference type="PROSITE" id="PS50885">
    <property type="entry name" value="HAMP"/>
    <property type="match status" value="1"/>
</dbReference>
<sequence length="581" mass="66220">MRRRISLPLKLFVICFAFVLSCIILISQLSYRYVRSEMRTNDEYYIKQIMDKVDQYLTVNFSSFQTILFSLETSVQANLQNPEVIRKQVGKLYEMNSNYVSNIYLIKSDLSVIGGSMPTRIFDEPLPERKPLFEAATRNKQTTYESEPYLSRYSGWTLTMVRYLPGSDEPMAVAVDLDLKAIEATLLQIHEEEQMNLALLTSSGQIIAGFSDSKVPQEMRNHTFSVGGMSGTDLIAANGSNLTVETRQGKPVSVQKRPTEKFNWYIVSVNDESRLKAALDRLRQYYLGLLLAGLLLSFLIAYLIAKYIRKPLYYLMTKMNRVEQGELGVVVSVRRNDEFGDLSRAFDHMLQQIVDLLKRSEKHNELQRKLEIQVLQSQINPHFLYNTLGSISHVARLGQLDKIDTVIGSLISLLEYGISDASEQVALRDELRNVADYVAIQNIRYNRHFQLVERIEDGLPNYPVFRMLLQPLVENSLFHGYCGGQIEGPLEISAFREGGFVAIEVADRGVGIPEEKLALLLTPEPRDGDARRRRIGLNNIHQRIRTYYGKPHGLQIVSVPGQGTRIRALFPAHPTKELQTE</sequence>
<keyword evidence="5 9" id="KW-0418">Kinase</keyword>
<feature type="transmembrane region" description="Helical" evidence="7">
    <location>
        <begin position="285"/>
        <end position="305"/>
    </location>
</feature>
<dbReference type="Pfam" id="PF06580">
    <property type="entry name" value="His_kinase"/>
    <property type="match status" value="1"/>
</dbReference>
<keyword evidence="3" id="KW-0597">Phosphoprotein</keyword>
<dbReference type="Pfam" id="PF02518">
    <property type="entry name" value="HATPase_c"/>
    <property type="match status" value="1"/>
</dbReference>
<dbReference type="PANTHER" id="PTHR34220:SF7">
    <property type="entry name" value="SENSOR HISTIDINE KINASE YPDA"/>
    <property type="match status" value="1"/>
</dbReference>
<dbReference type="AlphaFoldDB" id="A0A7X0VUT4"/>
<evidence type="ECO:0000256" key="2">
    <source>
        <dbReference type="ARBA" id="ARBA00022475"/>
    </source>
</evidence>
<gene>
    <name evidence="9" type="ORF">H7C18_10090</name>
</gene>
<name>A0A7X0VUT4_9BACL</name>
<accession>A0A7X0VUT4</accession>
<dbReference type="Gene3D" id="3.30.565.10">
    <property type="entry name" value="Histidine kinase-like ATPase, C-terminal domain"/>
    <property type="match status" value="1"/>
</dbReference>
<dbReference type="Gene3D" id="6.10.340.10">
    <property type="match status" value="1"/>
</dbReference>
<feature type="transmembrane region" description="Helical" evidence="7">
    <location>
        <begin position="12"/>
        <end position="31"/>
    </location>
</feature>
<comment type="caution">
    <text evidence="9">The sequence shown here is derived from an EMBL/GenBank/DDBJ whole genome shotgun (WGS) entry which is preliminary data.</text>
</comment>
<keyword evidence="10" id="KW-1185">Reference proteome</keyword>
<dbReference type="GO" id="GO:0000155">
    <property type="term" value="F:phosphorelay sensor kinase activity"/>
    <property type="evidence" value="ECO:0007669"/>
    <property type="project" value="InterPro"/>
</dbReference>
<evidence type="ECO:0000313" key="10">
    <source>
        <dbReference type="Proteomes" id="UP000564644"/>
    </source>
</evidence>
<dbReference type="Pfam" id="PF00672">
    <property type="entry name" value="HAMP"/>
    <property type="match status" value="1"/>
</dbReference>
<dbReference type="SUPFAM" id="SSF55874">
    <property type="entry name" value="ATPase domain of HSP90 chaperone/DNA topoisomerase II/histidine kinase"/>
    <property type="match status" value="1"/>
</dbReference>
<dbReference type="InterPro" id="IPR003660">
    <property type="entry name" value="HAMP_dom"/>
</dbReference>
<organism evidence="9 10">
    <name type="scientific">Cohnella zeiphila</name>
    <dbReference type="NCBI Taxonomy" id="2761120"/>
    <lineage>
        <taxon>Bacteria</taxon>
        <taxon>Bacillati</taxon>
        <taxon>Bacillota</taxon>
        <taxon>Bacilli</taxon>
        <taxon>Bacillales</taxon>
        <taxon>Paenibacillaceae</taxon>
        <taxon>Cohnella</taxon>
    </lineage>
</organism>
<dbReference type="PANTHER" id="PTHR34220">
    <property type="entry name" value="SENSOR HISTIDINE KINASE YPDA"/>
    <property type="match status" value="1"/>
</dbReference>
<evidence type="ECO:0000259" key="8">
    <source>
        <dbReference type="PROSITE" id="PS50885"/>
    </source>
</evidence>
<protein>
    <submittedName>
        <fullName evidence="9">Histidine kinase</fullName>
    </submittedName>
</protein>
<keyword evidence="7" id="KW-1133">Transmembrane helix</keyword>